<dbReference type="Pfam" id="PF00498">
    <property type="entry name" value="FHA"/>
    <property type="match status" value="1"/>
</dbReference>
<name>A0A099JNE7_9MICO</name>
<dbReference type="InterPro" id="IPR008984">
    <property type="entry name" value="SMAD_FHA_dom_sf"/>
</dbReference>
<dbReference type="RefSeq" id="WP_035835435.1">
    <property type="nucleotide sequence ID" value="NZ_JACHBQ010000001.1"/>
</dbReference>
<comment type="caution">
    <text evidence="4">The sequence shown here is derived from an EMBL/GenBank/DDBJ whole genome shotgun (WGS) entry which is preliminary data.</text>
</comment>
<evidence type="ECO:0000313" key="6">
    <source>
        <dbReference type="Proteomes" id="UP000029864"/>
    </source>
</evidence>
<feature type="domain" description="FHA" evidence="3">
    <location>
        <begin position="347"/>
        <end position="403"/>
    </location>
</feature>
<feature type="compositionally biased region" description="Low complexity" evidence="2">
    <location>
        <begin position="170"/>
        <end position="193"/>
    </location>
</feature>
<dbReference type="InterPro" id="IPR000253">
    <property type="entry name" value="FHA_dom"/>
</dbReference>
<dbReference type="STRING" id="1001240.GY21_04300"/>
<dbReference type="EMBL" id="JACHBQ010000001">
    <property type="protein sequence ID" value="MBB5642495.1"/>
    <property type="molecule type" value="Genomic_DNA"/>
</dbReference>
<dbReference type="PROSITE" id="PS50006">
    <property type="entry name" value="FHA_DOMAIN"/>
    <property type="match status" value="1"/>
</dbReference>
<feature type="compositionally biased region" description="Low complexity" evidence="2">
    <location>
        <begin position="205"/>
        <end position="217"/>
    </location>
</feature>
<proteinExistence type="predicted"/>
<evidence type="ECO:0000259" key="3">
    <source>
        <dbReference type="PROSITE" id="PS50006"/>
    </source>
</evidence>
<reference evidence="4 6" key="1">
    <citation type="submission" date="2014-08" db="EMBL/GenBank/DDBJ databases">
        <authorList>
            <person name="Sisinthy S."/>
        </authorList>
    </citation>
    <scope>NUCLEOTIDE SEQUENCE [LARGE SCALE GENOMIC DNA]</scope>
    <source>
        <strain evidence="4 6">RuG17</strain>
    </source>
</reference>
<evidence type="ECO:0000256" key="1">
    <source>
        <dbReference type="ARBA" id="ARBA00022553"/>
    </source>
</evidence>
<dbReference type="Proteomes" id="UP000561726">
    <property type="component" value="Unassembled WGS sequence"/>
</dbReference>
<dbReference type="Gene3D" id="2.60.200.20">
    <property type="match status" value="1"/>
</dbReference>
<dbReference type="Proteomes" id="UP000029864">
    <property type="component" value="Unassembled WGS sequence"/>
</dbReference>
<dbReference type="eggNOG" id="COG1716">
    <property type="taxonomic scope" value="Bacteria"/>
</dbReference>
<organism evidence="4 6">
    <name type="scientific">Cryobacterium roopkundense</name>
    <dbReference type="NCBI Taxonomy" id="1001240"/>
    <lineage>
        <taxon>Bacteria</taxon>
        <taxon>Bacillati</taxon>
        <taxon>Actinomycetota</taxon>
        <taxon>Actinomycetes</taxon>
        <taxon>Micrococcales</taxon>
        <taxon>Microbacteriaceae</taxon>
        <taxon>Cryobacterium</taxon>
    </lineage>
</organism>
<dbReference type="OrthoDB" id="5485098at2"/>
<feature type="region of interest" description="Disordered" evidence="2">
    <location>
        <begin position="170"/>
        <end position="217"/>
    </location>
</feature>
<evidence type="ECO:0000256" key="2">
    <source>
        <dbReference type="SAM" id="MobiDB-lite"/>
    </source>
</evidence>
<reference evidence="5 7" key="2">
    <citation type="submission" date="2020-08" db="EMBL/GenBank/DDBJ databases">
        <title>Sequencing the genomes of 1000 actinobacteria strains.</title>
        <authorList>
            <person name="Klenk H.-P."/>
        </authorList>
    </citation>
    <scope>NUCLEOTIDE SEQUENCE [LARGE SCALE GENOMIC DNA]</scope>
    <source>
        <strain evidence="5 7">DSM 21065</strain>
    </source>
</reference>
<evidence type="ECO:0000313" key="7">
    <source>
        <dbReference type="Proteomes" id="UP000561726"/>
    </source>
</evidence>
<gene>
    <name evidence="5" type="ORF">BJ997_003043</name>
    <name evidence="4" type="ORF">GY21_04300</name>
</gene>
<dbReference type="EMBL" id="JPXF01000011">
    <property type="protein sequence ID" value="KGJ79655.1"/>
    <property type="molecule type" value="Genomic_DNA"/>
</dbReference>
<dbReference type="CDD" id="cd00060">
    <property type="entry name" value="FHA"/>
    <property type="match status" value="1"/>
</dbReference>
<keyword evidence="6" id="KW-1185">Reference proteome</keyword>
<dbReference type="SUPFAM" id="SSF49879">
    <property type="entry name" value="SMAD/FHA domain"/>
    <property type="match status" value="1"/>
</dbReference>
<evidence type="ECO:0000313" key="5">
    <source>
        <dbReference type="EMBL" id="MBB5642495.1"/>
    </source>
</evidence>
<protein>
    <recommendedName>
        <fullName evidence="3">FHA domain-containing protein</fullName>
    </recommendedName>
</protein>
<evidence type="ECO:0000313" key="4">
    <source>
        <dbReference type="EMBL" id="KGJ79655.1"/>
    </source>
</evidence>
<keyword evidence="1" id="KW-0597">Phosphoprotein</keyword>
<sequence>MNSYSSGTWLGVVTENGVAVLPGDTTPAMLANVYESLLEGAGLGALLDALTGSFGTSFALIPSFAIVTLGADEARIAVRGALSVAVQGDADHGRMLVSGARVTTWSESVSVNPASIEIVTDAAGDVSALLPIATGVVWCDSVRITLRPEDSAPDAVPEMDLVAQIEAAPEPGAAPEPEAAQEPVAVREPAAAPSGPVSARAHANASVSARTPAPVPSPVVVTSETLAVPEHTMGRDYDGLWDGSGLTPGGETPAYRPAAARSTLIDGLPAFVPPSVAGDAEAAVEIDLDHDSDFDHDHDGETLSVEQVRGLMRSSPTPPLWAAAVASAPPGSLLISSGGQVRLDRGAIIGRKPSAGRFAADRMPHLITVPSPQQDISRSHVEIRCEGSTVLALDLGTTNGTRLLRAGKEPERLHPQEPTMLVFGDVLDLGDEITVTFLELV</sequence>
<dbReference type="AlphaFoldDB" id="A0A099JNE7"/>
<accession>A0A099JNE7</accession>